<protein>
    <submittedName>
        <fullName evidence="2">Uncharacterized protein</fullName>
    </submittedName>
</protein>
<sequence length="133" mass="13987">MQVTKIYYQKLDVYASSDHASRHLPRPQRLHGVVSVHVREFRAGVAGINGGFAAGPERRRDVVEHQDLELGGSVDGTEPNNGSSGHPIPEQDGCGPTGVDGLATPVGAGHEAALHGGHGHGVRRHAIGLKEAE</sequence>
<dbReference type="AlphaFoldDB" id="A0A5N6R383"/>
<proteinExistence type="predicted"/>
<accession>A0A5N6R383</accession>
<dbReference type="Proteomes" id="UP000327013">
    <property type="component" value="Chromosome 3"/>
</dbReference>
<organism evidence="2 3">
    <name type="scientific">Carpinus fangiana</name>
    <dbReference type="NCBI Taxonomy" id="176857"/>
    <lineage>
        <taxon>Eukaryota</taxon>
        <taxon>Viridiplantae</taxon>
        <taxon>Streptophyta</taxon>
        <taxon>Embryophyta</taxon>
        <taxon>Tracheophyta</taxon>
        <taxon>Spermatophyta</taxon>
        <taxon>Magnoliopsida</taxon>
        <taxon>eudicotyledons</taxon>
        <taxon>Gunneridae</taxon>
        <taxon>Pentapetalae</taxon>
        <taxon>rosids</taxon>
        <taxon>fabids</taxon>
        <taxon>Fagales</taxon>
        <taxon>Betulaceae</taxon>
        <taxon>Carpinus</taxon>
    </lineage>
</organism>
<reference evidence="2 3" key="1">
    <citation type="submission" date="2019-06" db="EMBL/GenBank/DDBJ databases">
        <title>A chromosomal-level reference genome of Carpinus fangiana (Coryloideae, Betulaceae).</title>
        <authorList>
            <person name="Yang X."/>
            <person name="Wang Z."/>
            <person name="Zhang L."/>
            <person name="Hao G."/>
            <person name="Liu J."/>
            <person name="Yang Y."/>
        </authorList>
    </citation>
    <scope>NUCLEOTIDE SEQUENCE [LARGE SCALE GENOMIC DNA]</scope>
    <source>
        <strain evidence="2">Cfa_2016G</strain>
        <tissue evidence="2">Leaf</tissue>
    </source>
</reference>
<evidence type="ECO:0000256" key="1">
    <source>
        <dbReference type="SAM" id="MobiDB-lite"/>
    </source>
</evidence>
<dbReference type="EMBL" id="CM017323">
    <property type="protein sequence ID" value="KAE8023044.1"/>
    <property type="molecule type" value="Genomic_DNA"/>
</dbReference>
<dbReference type="OrthoDB" id="9984778at2759"/>
<name>A0A5N6R383_9ROSI</name>
<evidence type="ECO:0000313" key="3">
    <source>
        <dbReference type="Proteomes" id="UP000327013"/>
    </source>
</evidence>
<feature type="region of interest" description="Disordered" evidence="1">
    <location>
        <begin position="67"/>
        <end position="121"/>
    </location>
</feature>
<keyword evidence="3" id="KW-1185">Reference proteome</keyword>
<gene>
    <name evidence="2" type="ORF">FH972_008797</name>
</gene>
<evidence type="ECO:0000313" key="2">
    <source>
        <dbReference type="EMBL" id="KAE8023044.1"/>
    </source>
</evidence>